<dbReference type="InterPro" id="IPR002577">
    <property type="entry name" value="HTH_HxlR"/>
</dbReference>
<keyword evidence="1" id="KW-0805">Transcription regulation</keyword>
<dbReference type="PANTHER" id="PTHR33204:SF18">
    <property type="entry name" value="TRANSCRIPTIONAL REGULATORY PROTEIN"/>
    <property type="match status" value="1"/>
</dbReference>
<dbReference type="Gene3D" id="1.10.10.10">
    <property type="entry name" value="Winged helix-like DNA-binding domain superfamily/Winged helix DNA-binding domain"/>
    <property type="match status" value="1"/>
</dbReference>
<dbReference type="Proteomes" id="UP000076083">
    <property type="component" value="Chromosome"/>
</dbReference>
<dbReference type="GO" id="GO:0003677">
    <property type="term" value="F:DNA binding"/>
    <property type="evidence" value="ECO:0007669"/>
    <property type="project" value="UniProtKB-KW"/>
</dbReference>
<feature type="domain" description="HTH hxlR-type" evidence="4">
    <location>
        <begin position="11"/>
        <end position="108"/>
    </location>
</feature>
<dbReference type="Pfam" id="PF01638">
    <property type="entry name" value="HxlR"/>
    <property type="match status" value="1"/>
</dbReference>
<proteinExistence type="predicted"/>
<reference evidence="6" key="1">
    <citation type="submission" date="2016-04" db="EMBL/GenBank/DDBJ databases">
        <authorList>
            <person name="Ray J."/>
            <person name="Price M."/>
            <person name="Deutschbauer A."/>
        </authorList>
    </citation>
    <scope>NUCLEOTIDE SEQUENCE [LARGE SCALE GENOMIC DNA]</scope>
    <source>
        <strain evidence="6">FW300-N2E2</strain>
    </source>
</reference>
<dbReference type="SUPFAM" id="SSF46785">
    <property type="entry name" value="Winged helix' DNA-binding domain"/>
    <property type="match status" value="1"/>
</dbReference>
<reference evidence="5 6" key="2">
    <citation type="journal article" date="2018" name="Nature">
        <title>Mutant phenotypes for thousands of bacterial genes of unknown function.</title>
        <authorList>
            <person name="Price M.N."/>
            <person name="Wetmore K.M."/>
            <person name="Waters R.J."/>
            <person name="Callaghan M."/>
            <person name="Ray J."/>
            <person name="Liu H."/>
            <person name="Kuehl J.V."/>
            <person name="Melnyk R.A."/>
            <person name="Lamson J.S."/>
            <person name="Suh Y."/>
            <person name="Carlson H.K."/>
            <person name="Esquivel Z."/>
            <person name="Sadeeshkumar H."/>
            <person name="Chakraborty R."/>
            <person name="Zane G.M."/>
            <person name="Rubin B.E."/>
            <person name="Wall J.D."/>
            <person name="Visel A."/>
            <person name="Bristow J."/>
            <person name="Blow M.J."/>
            <person name="Arkin A.P."/>
            <person name="Deutschbauer A.M."/>
        </authorList>
    </citation>
    <scope>NUCLEOTIDE SEQUENCE [LARGE SCALE GENOMIC DNA]</scope>
    <source>
        <strain evidence="5 6">FW300-N2E2</strain>
    </source>
</reference>
<sequence length="152" mass="17481">MQRKSWAEENCPMARAVDLIGEWGSLLIIREAFSGVRRFDDFQERLQISRHLLTERLKRLVEGGVLARQPITENARRHEYVLTPMGADLYTLIVALRQWGDRWLFPKDCYPADMLDASDGSELAPLEVRSVKGRAVPLTDLRLKAHVSEQNH</sequence>
<evidence type="ECO:0000259" key="4">
    <source>
        <dbReference type="PROSITE" id="PS51118"/>
    </source>
</evidence>
<organism evidence="5 6">
    <name type="scientific">Pseudomonas fluorescens</name>
    <dbReference type="NCBI Taxonomy" id="294"/>
    <lineage>
        <taxon>Bacteria</taxon>
        <taxon>Pseudomonadati</taxon>
        <taxon>Pseudomonadota</taxon>
        <taxon>Gammaproteobacteria</taxon>
        <taxon>Pseudomonadales</taxon>
        <taxon>Pseudomonadaceae</taxon>
        <taxon>Pseudomonas</taxon>
    </lineage>
</organism>
<accession>A0A159ZWL4</accession>
<keyword evidence="3" id="KW-0804">Transcription</keyword>
<evidence type="ECO:0000256" key="3">
    <source>
        <dbReference type="ARBA" id="ARBA00023163"/>
    </source>
</evidence>
<keyword evidence="2" id="KW-0238">DNA-binding</keyword>
<name>A0A159ZWL4_PSEFL</name>
<gene>
    <name evidence="5" type="ORF">TK06_05290</name>
</gene>
<dbReference type="InterPro" id="IPR036388">
    <property type="entry name" value="WH-like_DNA-bd_sf"/>
</dbReference>
<evidence type="ECO:0000256" key="1">
    <source>
        <dbReference type="ARBA" id="ARBA00023015"/>
    </source>
</evidence>
<dbReference type="PANTHER" id="PTHR33204">
    <property type="entry name" value="TRANSCRIPTIONAL REGULATOR, MARR FAMILY"/>
    <property type="match status" value="1"/>
</dbReference>
<dbReference type="AlphaFoldDB" id="A0A159ZWL4"/>
<evidence type="ECO:0000313" key="6">
    <source>
        <dbReference type="Proteomes" id="UP000076083"/>
    </source>
</evidence>
<evidence type="ECO:0000256" key="2">
    <source>
        <dbReference type="ARBA" id="ARBA00023125"/>
    </source>
</evidence>
<protein>
    <recommendedName>
        <fullName evidence="4">HTH hxlR-type domain-containing protein</fullName>
    </recommendedName>
</protein>
<evidence type="ECO:0000313" key="5">
    <source>
        <dbReference type="EMBL" id="AMZ70542.1"/>
    </source>
</evidence>
<dbReference type="EMBL" id="CP015225">
    <property type="protein sequence ID" value="AMZ70542.1"/>
    <property type="molecule type" value="Genomic_DNA"/>
</dbReference>
<dbReference type="PROSITE" id="PS51118">
    <property type="entry name" value="HTH_HXLR"/>
    <property type="match status" value="1"/>
</dbReference>
<dbReference type="RefSeq" id="WP_063321145.1">
    <property type="nucleotide sequence ID" value="NZ_CP015225.1"/>
</dbReference>
<dbReference type="InterPro" id="IPR036390">
    <property type="entry name" value="WH_DNA-bd_sf"/>
</dbReference>